<comment type="subunit">
    <text evidence="4 15">Heterotetramer consisting of two non-identical subunits: a beta subunit (TrpG) and a large alpha subunit (TrpE).</text>
</comment>
<evidence type="ECO:0000259" key="17">
    <source>
        <dbReference type="Pfam" id="PF04715"/>
    </source>
</evidence>
<dbReference type="PANTHER" id="PTHR11236">
    <property type="entry name" value="AMINOBENZOATE/ANTHRANILATE SYNTHASE"/>
    <property type="match status" value="1"/>
</dbReference>
<protein>
    <recommendedName>
        <fullName evidence="6 15">Anthranilate synthase component 1</fullName>
        <ecNumber evidence="5 15">4.1.3.27</ecNumber>
    </recommendedName>
</protein>
<dbReference type="EC" id="4.1.3.27" evidence="5 15"/>
<dbReference type="NCBIfam" id="TIGR00564">
    <property type="entry name" value="trpE_most"/>
    <property type="match status" value="1"/>
</dbReference>
<accession>A0A143Z8V6</accession>
<dbReference type="PANTHER" id="PTHR11236:SF48">
    <property type="entry name" value="ISOCHORISMATE SYNTHASE MENF"/>
    <property type="match status" value="1"/>
</dbReference>
<evidence type="ECO:0000256" key="7">
    <source>
        <dbReference type="ARBA" id="ARBA00022605"/>
    </source>
</evidence>
<evidence type="ECO:0000256" key="14">
    <source>
        <dbReference type="ARBA" id="ARBA00047683"/>
    </source>
</evidence>
<keyword evidence="11 15" id="KW-0057">Aromatic amino acid biosynthesis</keyword>
<comment type="function">
    <text evidence="13 15">Part of a heterotetrameric complex that catalyzes the two-step biosynthesis of anthranilate, an intermediate in the biosynthesis of L-tryptophan. In the first step, the glutamine-binding beta subunit (TrpG) of anthranilate synthase (AS) provides the glutamine amidotransferase activity which generates ammonia as a substrate that, along with chorismate, is used in the second step, catalyzed by the large alpha subunit of AS (TrpE) to produce anthranilate. In the absence of TrpG, TrpE can synthesize anthranilate directly from chorismate and high concentrations of ammonia.</text>
</comment>
<proteinExistence type="inferred from homology"/>
<evidence type="ECO:0000256" key="9">
    <source>
        <dbReference type="ARBA" id="ARBA00022822"/>
    </source>
</evidence>
<evidence type="ECO:0000256" key="12">
    <source>
        <dbReference type="ARBA" id="ARBA00023239"/>
    </source>
</evidence>
<comment type="catalytic activity">
    <reaction evidence="14 15">
        <text>chorismate + L-glutamine = anthranilate + pyruvate + L-glutamate + H(+)</text>
        <dbReference type="Rhea" id="RHEA:21732"/>
        <dbReference type="ChEBI" id="CHEBI:15361"/>
        <dbReference type="ChEBI" id="CHEBI:15378"/>
        <dbReference type="ChEBI" id="CHEBI:16567"/>
        <dbReference type="ChEBI" id="CHEBI:29748"/>
        <dbReference type="ChEBI" id="CHEBI:29985"/>
        <dbReference type="ChEBI" id="CHEBI:58359"/>
        <dbReference type="EC" id="4.1.3.27"/>
    </reaction>
</comment>
<dbReference type="STRING" id="640938.TR210_2886"/>
<keyword evidence="8 15" id="KW-0479">Metal-binding</keyword>
<dbReference type="GO" id="GO:0004049">
    <property type="term" value="F:anthranilate synthase activity"/>
    <property type="evidence" value="ECO:0007669"/>
    <property type="project" value="UniProtKB-EC"/>
</dbReference>
<comment type="similarity">
    <text evidence="3 15">Belongs to the anthranilate synthase component I family.</text>
</comment>
<dbReference type="InterPro" id="IPR019999">
    <property type="entry name" value="Anth_synth_I-like"/>
</dbReference>
<evidence type="ECO:0000256" key="15">
    <source>
        <dbReference type="RuleBase" id="RU364045"/>
    </source>
</evidence>
<dbReference type="SUPFAM" id="SSF56322">
    <property type="entry name" value="ADC synthase"/>
    <property type="match status" value="1"/>
</dbReference>
<evidence type="ECO:0000256" key="6">
    <source>
        <dbReference type="ARBA" id="ARBA00020653"/>
    </source>
</evidence>
<gene>
    <name evidence="15" type="primary">trpE</name>
    <name evidence="19" type="ORF">SAMN05216375_1423</name>
    <name evidence="18" type="ORF">TR210_2886</name>
</gene>
<dbReference type="Proteomes" id="UP000076878">
    <property type="component" value="Unassembled WGS sequence"/>
</dbReference>
<dbReference type="Proteomes" id="UP000199280">
    <property type="component" value="Unassembled WGS sequence"/>
</dbReference>
<evidence type="ECO:0000313" key="21">
    <source>
        <dbReference type="Proteomes" id="UP000199280"/>
    </source>
</evidence>
<feature type="domain" description="Anthranilate synthase component I N-terminal" evidence="17">
    <location>
        <begin position="28"/>
        <end position="165"/>
    </location>
</feature>
<evidence type="ECO:0000259" key="16">
    <source>
        <dbReference type="Pfam" id="PF00425"/>
    </source>
</evidence>
<reference evidence="19 21" key="2">
    <citation type="submission" date="2016-10" db="EMBL/GenBank/DDBJ databases">
        <authorList>
            <person name="Varghese N."/>
            <person name="Submissions S."/>
        </authorList>
    </citation>
    <scope>NUCLEOTIDE SEQUENCE [LARGE SCALE GENOMIC DNA]</scope>
    <source>
        <strain evidence="19 21">DSM 22150</strain>
    </source>
</reference>
<keyword evidence="10 15" id="KW-0460">Magnesium</keyword>
<feature type="domain" description="Chorismate-utilising enzyme C-terminal" evidence="16">
    <location>
        <begin position="215"/>
        <end position="468"/>
    </location>
</feature>
<dbReference type="GO" id="GO:0046872">
    <property type="term" value="F:metal ion binding"/>
    <property type="evidence" value="ECO:0007669"/>
    <property type="project" value="UniProtKB-KW"/>
</dbReference>
<dbReference type="InterPro" id="IPR005801">
    <property type="entry name" value="ADC_synthase"/>
</dbReference>
<organism evidence="18 20">
    <name type="scientific">Trichococcus ilyis</name>
    <dbReference type="NCBI Taxonomy" id="640938"/>
    <lineage>
        <taxon>Bacteria</taxon>
        <taxon>Bacillati</taxon>
        <taxon>Bacillota</taxon>
        <taxon>Bacilli</taxon>
        <taxon>Lactobacillales</taxon>
        <taxon>Carnobacteriaceae</taxon>
        <taxon>Trichococcus</taxon>
    </lineage>
</organism>
<evidence type="ECO:0000256" key="5">
    <source>
        <dbReference type="ARBA" id="ARBA00012266"/>
    </source>
</evidence>
<dbReference type="EMBL" id="FNYT01000042">
    <property type="protein sequence ID" value="SEJ93667.1"/>
    <property type="molecule type" value="Genomic_DNA"/>
</dbReference>
<dbReference type="InterPro" id="IPR015890">
    <property type="entry name" value="Chorismate_C"/>
</dbReference>
<comment type="cofactor">
    <cofactor evidence="1 15">
        <name>Mg(2+)</name>
        <dbReference type="ChEBI" id="CHEBI:18420"/>
    </cofactor>
</comment>
<evidence type="ECO:0000256" key="3">
    <source>
        <dbReference type="ARBA" id="ARBA00009562"/>
    </source>
</evidence>
<keyword evidence="9 15" id="KW-0822">Tryptophan biosynthesis</keyword>
<reference evidence="18 20" key="1">
    <citation type="submission" date="2016-02" db="EMBL/GenBank/DDBJ databases">
        <authorList>
            <person name="Wen L."/>
            <person name="He K."/>
            <person name="Yang H."/>
        </authorList>
    </citation>
    <scope>NUCLEOTIDE SEQUENCE [LARGE SCALE GENOMIC DNA]</scope>
    <source>
        <strain evidence="18">Trichococcus_R210</strain>
    </source>
</reference>
<sequence>MFNLTATEFAAAKKHNKVFPLHLTVNADQLTPIGMYYNLQGEHKFLFESVFSEREIGRYSFMGANPYKSITSMGEDVTIITDGQAVHKKGKVLDYVKEHVSIPYLETDIPLPFVGGAIGYVGYDVIRQYEKLPHVNPDELQAPEAYLMFYRQFISYDHYQHKMTLVHNVFPEDTEDYATITANLERLAETMNQTNGIRPFQEVKPDQEVSANVSETEFCAMVEKAKEYIKAGDIFQVVLSQRLTIKSESEPFDIYRRLRTKNPSPYLFYIDLGDFQVVGSSPESLVTVQDGEVMTNPIAGTRRRGKDEAEDNLLKQELLADEKERAEHVMLVDLGRNDIGRISEFGSVKLDKFMEVDLYSHVMHIVSKVTGKLKPGLTCFEALSACLPVGTVSGAPKIRAMGIIDELEKTKRGIYAGAVGYFSYNGNMDTCIAIRTIILKDGFAYLQAGAGIVHDSVPQSEYTETLNKAMALKEVI</sequence>
<evidence type="ECO:0000313" key="19">
    <source>
        <dbReference type="EMBL" id="SEJ93667.1"/>
    </source>
</evidence>
<dbReference type="UniPathway" id="UPA00035">
    <property type="reaction ID" value="UER00040"/>
</dbReference>
<evidence type="ECO:0000256" key="10">
    <source>
        <dbReference type="ARBA" id="ARBA00022842"/>
    </source>
</evidence>
<keyword evidence="7 15" id="KW-0028">Amino-acid biosynthesis</keyword>
<evidence type="ECO:0000256" key="2">
    <source>
        <dbReference type="ARBA" id="ARBA00004873"/>
    </source>
</evidence>
<dbReference type="Pfam" id="PF00425">
    <property type="entry name" value="Chorismate_bind"/>
    <property type="match status" value="1"/>
</dbReference>
<dbReference type="RefSeq" id="WP_068624893.1">
    <property type="nucleotide sequence ID" value="NZ_FJNB01000033.1"/>
</dbReference>
<evidence type="ECO:0000313" key="18">
    <source>
        <dbReference type="EMBL" id="CZR10228.1"/>
    </source>
</evidence>
<dbReference type="PRINTS" id="PR00095">
    <property type="entry name" value="ANTSNTHASEI"/>
</dbReference>
<dbReference type="EMBL" id="FJNB01000033">
    <property type="protein sequence ID" value="CZR10228.1"/>
    <property type="molecule type" value="Genomic_DNA"/>
</dbReference>
<evidence type="ECO:0000256" key="8">
    <source>
        <dbReference type="ARBA" id="ARBA00022723"/>
    </source>
</evidence>
<name>A0A143Z8V6_9LACT</name>
<keyword evidence="21" id="KW-1185">Reference proteome</keyword>
<dbReference type="OrthoDB" id="9803598at2"/>
<comment type="pathway">
    <text evidence="2 15">Amino-acid biosynthesis; L-tryptophan biosynthesis; L-tryptophan from chorismate: step 1/5.</text>
</comment>
<evidence type="ECO:0000256" key="4">
    <source>
        <dbReference type="ARBA" id="ARBA00011575"/>
    </source>
</evidence>
<dbReference type="AlphaFoldDB" id="A0A143Z8V6"/>
<evidence type="ECO:0000256" key="11">
    <source>
        <dbReference type="ARBA" id="ARBA00023141"/>
    </source>
</evidence>
<evidence type="ECO:0000313" key="20">
    <source>
        <dbReference type="Proteomes" id="UP000076878"/>
    </source>
</evidence>
<dbReference type="InterPro" id="IPR006805">
    <property type="entry name" value="Anth_synth_I_N"/>
</dbReference>
<dbReference type="GO" id="GO:0000162">
    <property type="term" value="P:L-tryptophan biosynthetic process"/>
    <property type="evidence" value="ECO:0007669"/>
    <property type="project" value="UniProtKB-UniPathway"/>
</dbReference>
<dbReference type="Gene3D" id="3.60.120.10">
    <property type="entry name" value="Anthranilate synthase"/>
    <property type="match status" value="1"/>
</dbReference>
<keyword evidence="12 15" id="KW-0456">Lyase</keyword>
<dbReference type="Pfam" id="PF04715">
    <property type="entry name" value="Anth_synt_I_N"/>
    <property type="match status" value="1"/>
</dbReference>
<dbReference type="InterPro" id="IPR005256">
    <property type="entry name" value="Anth_synth_I_PabB"/>
</dbReference>
<evidence type="ECO:0000256" key="1">
    <source>
        <dbReference type="ARBA" id="ARBA00001946"/>
    </source>
</evidence>
<evidence type="ECO:0000256" key="13">
    <source>
        <dbReference type="ARBA" id="ARBA00025634"/>
    </source>
</evidence>